<evidence type="ECO:0000256" key="1">
    <source>
        <dbReference type="ARBA" id="ARBA00001933"/>
    </source>
</evidence>
<keyword evidence="5" id="KW-0289">Folate biosynthesis</keyword>
<dbReference type="InterPro" id="IPR018300">
    <property type="entry name" value="Aminotrans_IV_CS"/>
</dbReference>
<evidence type="ECO:0000256" key="7">
    <source>
        <dbReference type="ARBA" id="ARBA00035633"/>
    </source>
</evidence>
<comment type="cofactor">
    <cofactor evidence="1 12">
        <name>pyridoxal 5'-phosphate</name>
        <dbReference type="ChEBI" id="CHEBI:597326"/>
    </cofactor>
</comment>
<evidence type="ECO:0000256" key="11">
    <source>
        <dbReference type="RuleBase" id="RU004106"/>
    </source>
</evidence>
<dbReference type="PANTHER" id="PTHR42743">
    <property type="entry name" value="AMINO-ACID AMINOTRANSFERASE"/>
    <property type="match status" value="1"/>
</dbReference>
<evidence type="ECO:0000313" key="13">
    <source>
        <dbReference type="EMBL" id="MCI2284438.1"/>
    </source>
</evidence>
<protein>
    <recommendedName>
        <fullName evidence="8 10">Aminodeoxychorismate lyase</fullName>
        <ecNumber evidence="8 10">4.1.3.38</ecNumber>
    </recommendedName>
</protein>
<sequence>MKICQVNGIQQNEIDVENRGLAYGDGLFTTAKIIDGNIQYLTQHVDRLISGCQKLGINYPPIEQLTQQLTTVAKSYSLAVLKVIISATSGGRGYARSASNHYDLIIMVHDYPNHYEDLALSGITVGISKQKVGLNPMLAGLKHLNRLEQVLIRQELETRNEDDLLVININDEVIEAISANIFIIIDEAMYTPDLTQSGVNGIMRQAILKQYPTTIVRTISLNDIATAQAMFLCNSVMGVIPVANINGRSLSIDLPLAIRNEIHNNLE</sequence>
<reference evidence="13" key="1">
    <citation type="submission" date="2022-01" db="EMBL/GenBank/DDBJ databases">
        <title>Colwellia maritima, isolated from seawater.</title>
        <authorList>
            <person name="Kristyanto S."/>
            <person name="Jung J."/>
            <person name="Jeon C.O."/>
        </authorList>
    </citation>
    <scope>NUCLEOTIDE SEQUENCE</scope>
    <source>
        <strain evidence="13">MSW7</strain>
    </source>
</reference>
<dbReference type="NCBIfam" id="TIGR03461">
    <property type="entry name" value="pabC_Proteo"/>
    <property type="match status" value="1"/>
</dbReference>
<dbReference type="Gene3D" id="3.20.10.10">
    <property type="entry name" value="D-amino Acid Aminotransferase, subunit A, domain 2"/>
    <property type="match status" value="1"/>
</dbReference>
<dbReference type="PANTHER" id="PTHR42743:SF2">
    <property type="entry name" value="AMINODEOXYCHORISMATE LYASE"/>
    <property type="match status" value="1"/>
</dbReference>
<evidence type="ECO:0000256" key="5">
    <source>
        <dbReference type="ARBA" id="ARBA00022909"/>
    </source>
</evidence>
<dbReference type="InterPro" id="IPR001544">
    <property type="entry name" value="Aminotrans_IV"/>
</dbReference>
<dbReference type="PROSITE" id="PS00770">
    <property type="entry name" value="AA_TRANSFER_CLASS_4"/>
    <property type="match status" value="1"/>
</dbReference>
<keyword evidence="14" id="KW-1185">Reference proteome</keyword>
<comment type="similarity">
    <text evidence="2 11">Belongs to the class-IV pyridoxal-phosphate-dependent aminotransferase family.</text>
</comment>
<dbReference type="Proteomes" id="UP001139646">
    <property type="component" value="Unassembled WGS sequence"/>
</dbReference>
<accession>A0ABS9X2J1</accession>
<dbReference type="InterPro" id="IPR043132">
    <property type="entry name" value="BCAT-like_C"/>
</dbReference>
<evidence type="ECO:0000256" key="2">
    <source>
        <dbReference type="ARBA" id="ARBA00009320"/>
    </source>
</evidence>
<evidence type="ECO:0000256" key="3">
    <source>
        <dbReference type="ARBA" id="ARBA00011738"/>
    </source>
</evidence>
<evidence type="ECO:0000256" key="4">
    <source>
        <dbReference type="ARBA" id="ARBA00022898"/>
    </source>
</evidence>
<dbReference type="Gene3D" id="3.30.470.10">
    <property type="match status" value="1"/>
</dbReference>
<organism evidence="13 14">
    <name type="scientific">Colwellia maritima</name>
    <dbReference type="NCBI Taxonomy" id="2912588"/>
    <lineage>
        <taxon>Bacteria</taxon>
        <taxon>Pseudomonadati</taxon>
        <taxon>Pseudomonadota</taxon>
        <taxon>Gammaproteobacteria</taxon>
        <taxon>Alteromonadales</taxon>
        <taxon>Colwelliaceae</taxon>
        <taxon>Colwellia</taxon>
    </lineage>
</organism>
<dbReference type="InterPro" id="IPR050571">
    <property type="entry name" value="Class-IV_PLP-Dep_Aminotrnsfr"/>
</dbReference>
<comment type="subunit">
    <text evidence="3">Homodimer.</text>
</comment>
<dbReference type="SUPFAM" id="SSF56752">
    <property type="entry name" value="D-aminoacid aminotransferase-like PLP-dependent enzymes"/>
    <property type="match status" value="1"/>
</dbReference>
<comment type="pathway">
    <text evidence="7">Cofactor biosynthesis; tetrahydrofolate biosynthesis; 4-aminobenzoate from chorismate: step 2/2.</text>
</comment>
<name>A0ABS9X2J1_9GAMM</name>
<keyword evidence="6 13" id="KW-0456">Lyase</keyword>
<comment type="catalytic activity">
    <reaction evidence="9">
        <text>4-amino-4-deoxychorismate = 4-aminobenzoate + pyruvate + H(+)</text>
        <dbReference type="Rhea" id="RHEA:16201"/>
        <dbReference type="ChEBI" id="CHEBI:15361"/>
        <dbReference type="ChEBI" id="CHEBI:15378"/>
        <dbReference type="ChEBI" id="CHEBI:17836"/>
        <dbReference type="ChEBI" id="CHEBI:58406"/>
        <dbReference type="EC" id="4.1.3.38"/>
    </reaction>
</comment>
<dbReference type="InterPro" id="IPR017824">
    <property type="entry name" value="Aminodeoxychorismate_lyase_IV"/>
</dbReference>
<dbReference type="InterPro" id="IPR043131">
    <property type="entry name" value="BCAT-like_N"/>
</dbReference>
<gene>
    <name evidence="13" type="primary">pabC</name>
    <name evidence="13" type="ORF">L3081_14900</name>
</gene>
<evidence type="ECO:0000256" key="6">
    <source>
        <dbReference type="ARBA" id="ARBA00023239"/>
    </source>
</evidence>
<evidence type="ECO:0000256" key="12">
    <source>
        <dbReference type="RuleBase" id="RU004516"/>
    </source>
</evidence>
<dbReference type="GO" id="GO:0008696">
    <property type="term" value="F:4-amino-4-deoxychorismate lyase activity"/>
    <property type="evidence" value="ECO:0007669"/>
    <property type="project" value="UniProtKB-EC"/>
</dbReference>
<proteinExistence type="inferred from homology"/>
<keyword evidence="4 12" id="KW-0663">Pyridoxal phosphate</keyword>
<dbReference type="EC" id="4.1.3.38" evidence="8 10"/>
<comment type="caution">
    <text evidence="13">The sequence shown here is derived from an EMBL/GenBank/DDBJ whole genome shotgun (WGS) entry which is preliminary data.</text>
</comment>
<dbReference type="NCBIfam" id="NF004761">
    <property type="entry name" value="PRK06092.1"/>
    <property type="match status" value="1"/>
</dbReference>
<evidence type="ECO:0000313" key="14">
    <source>
        <dbReference type="Proteomes" id="UP001139646"/>
    </source>
</evidence>
<dbReference type="Pfam" id="PF01063">
    <property type="entry name" value="Aminotran_4"/>
    <property type="match status" value="1"/>
</dbReference>
<dbReference type="RefSeq" id="WP_242286871.1">
    <property type="nucleotide sequence ID" value="NZ_JAKKSL010000002.1"/>
</dbReference>
<evidence type="ECO:0000256" key="10">
    <source>
        <dbReference type="NCBIfam" id="TIGR03461"/>
    </source>
</evidence>
<dbReference type="InterPro" id="IPR036038">
    <property type="entry name" value="Aminotransferase-like"/>
</dbReference>
<evidence type="ECO:0000256" key="9">
    <source>
        <dbReference type="ARBA" id="ARBA00049529"/>
    </source>
</evidence>
<dbReference type="EMBL" id="JAKKSL010000002">
    <property type="protein sequence ID" value="MCI2284438.1"/>
    <property type="molecule type" value="Genomic_DNA"/>
</dbReference>
<evidence type="ECO:0000256" key="8">
    <source>
        <dbReference type="ARBA" id="ARBA00035676"/>
    </source>
</evidence>